<evidence type="ECO:0000313" key="1">
    <source>
        <dbReference type="EMBL" id="MCI2285966.1"/>
    </source>
</evidence>
<keyword evidence="2" id="KW-1185">Reference proteome</keyword>
<gene>
    <name evidence="1" type="ORF">L3081_24375</name>
</gene>
<name>A0ABS9X6U8_9GAMM</name>
<dbReference type="EMBL" id="JAKKSL010000007">
    <property type="protein sequence ID" value="MCI2285966.1"/>
    <property type="molecule type" value="Genomic_DNA"/>
</dbReference>
<evidence type="ECO:0000313" key="2">
    <source>
        <dbReference type="Proteomes" id="UP001139646"/>
    </source>
</evidence>
<proteinExistence type="predicted"/>
<organism evidence="1 2">
    <name type="scientific">Colwellia maritima</name>
    <dbReference type="NCBI Taxonomy" id="2912588"/>
    <lineage>
        <taxon>Bacteria</taxon>
        <taxon>Pseudomonadati</taxon>
        <taxon>Pseudomonadota</taxon>
        <taxon>Gammaproteobacteria</taxon>
        <taxon>Alteromonadales</taxon>
        <taxon>Colwelliaceae</taxon>
        <taxon>Colwellia</taxon>
    </lineage>
</organism>
<accession>A0ABS9X6U8</accession>
<dbReference type="RefSeq" id="WP_242289032.1">
    <property type="nucleotide sequence ID" value="NZ_JAKKSL010000007.1"/>
</dbReference>
<dbReference type="Proteomes" id="UP001139646">
    <property type="component" value="Unassembled WGS sequence"/>
</dbReference>
<comment type="caution">
    <text evidence="1">The sequence shown here is derived from an EMBL/GenBank/DDBJ whole genome shotgun (WGS) entry which is preliminary data.</text>
</comment>
<protein>
    <submittedName>
        <fullName evidence="1">Uncharacterized protein</fullName>
    </submittedName>
</protein>
<sequence length="67" mass="7526">MEQGFEFGKNLSERLAKQSCETFPQVPNNMDQPKADWNDVYVQKGAAGFDTIFNKEISVNTGVEINV</sequence>
<reference evidence="1" key="1">
    <citation type="submission" date="2022-01" db="EMBL/GenBank/DDBJ databases">
        <title>Colwellia maritima, isolated from seawater.</title>
        <authorList>
            <person name="Kristyanto S."/>
            <person name="Jung J."/>
            <person name="Jeon C.O."/>
        </authorList>
    </citation>
    <scope>NUCLEOTIDE SEQUENCE</scope>
    <source>
        <strain evidence="1">MSW7</strain>
    </source>
</reference>